<dbReference type="GO" id="GO:0005634">
    <property type="term" value="C:nucleus"/>
    <property type="evidence" value="ECO:0007669"/>
    <property type="project" value="UniProtKB-SubCell"/>
</dbReference>
<dbReference type="SUPFAM" id="SSF101936">
    <property type="entry name" value="DNA-binding pseudobarrel domain"/>
    <property type="match status" value="1"/>
</dbReference>
<gene>
    <name evidence="6" type="ORF">FRX31_034100</name>
</gene>
<reference evidence="6 7" key="1">
    <citation type="submission" date="2020-06" db="EMBL/GenBank/DDBJ databases">
        <title>Transcriptomic and genomic resources for Thalictrum thalictroides and T. hernandezii: Facilitating candidate gene discovery in an emerging model plant lineage.</title>
        <authorList>
            <person name="Arias T."/>
            <person name="Riano-Pachon D.M."/>
            <person name="Di Stilio V.S."/>
        </authorList>
    </citation>
    <scope>NUCLEOTIDE SEQUENCE [LARGE SCALE GENOMIC DNA]</scope>
    <source>
        <strain evidence="7">cv. WT478/WT964</strain>
        <tissue evidence="6">Leaves</tissue>
    </source>
</reference>
<protein>
    <recommendedName>
        <fullName evidence="8">TF-B3 domain-containing protein</fullName>
    </recommendedName>
</protein>
<evidence type="ECO:0000256" key="3">
    <source>
        <dbReference type="ARBA" id="ARBA00023125"/>
    </source>
</evidence>
<sequence length="150" mass="16240">MPRNNSLAAIIVWGTKKVFSRLWILNDGHDHFSFGTVGWRKFVHALGLDVGDAILLEVDCPSDEPGIEFILQFRRFAVVAPPALAAPSPAPAGPSPSPAALGPFFCSCPCSQWLCSRSNYPNGQGGWIVDNYTTFESSNIVNLTDSDNDS</sequence>
<organism evidence="6 7">
    <name type="scientific">Thalictrum thalictroides</name>
    <name type="common">Rue-anemone</name>
    <name type="synonym">Anemone thalictroides</name>
    <dbReference type="NCBI Taxonomy" id="46969"/>
    <lineage>
        <taxon>Eukaryota</taxon>
        <taxon>Viridiplantae</taxon>
        <taxon>Streptophyta</taxon>
        <taxon>Embryophyta</taxon>
        <taxon>Tracheophyta</taxon>
        <taxon>Spermatophyta</taxon>
        <taxon>Magnoliopsida</taxon>
        <taxon>Ranunculales</taxon>
        <taxon>Ranunculaceae</taxon>
        <taxon>Thalictroideae</taxon>
        <taxon>Thalictrum</taxon>
    </lineage>
</organism>
<dbReference type="GO" id="GO:0003677">
    <property type="term" value="F:DNA binding"/>
    <property type="evidence" value="ECO:0007669"/>
    <property type="project" value="UniProtKB-KW"/>
</dbReference>
<keyword evidence="3" id="KW-0238">DNA-binding</keyword>
<dbReference type="AlphaFoldDB" id="A0A7J6UUN1"/>
<evidence type="ECO:0000256" key="1">
    <source>
        <dbReference type="ARBA" id="ARBA00004123"/>
    </source>
</evidence>
<dbReference type="EMBL" id="JABWDY010042916">
    <property type="protein sequence ID" value="KAF5176313.1"/>
    <property type="molecule type" value="Genomic_DNA"/>
</dbReference>
<proteinExistence type="predicted"/>
<accession>A0A7J6UUN1</accession>
<keyword evidence="7" id="KW-1185">Reference proteome</keyword>
<comment type="caution">
    <text evidence="6">The sequence shown here is derived from an EMBL/GenBank/DDBJ whole genome shotgun (WGS) entry which is preliminary data.</text>
</comment>
<evidence type="ECO:0000256" key="5">
    <source>
        <dbReference type="ARBA" id="ARBA00023242"/>
    </source>
</evidence>
<evidence type="ECO:0000313" key="7">
    <source>
        <dbReference type="Proteomes" id="UP000554482"/>
    </source>
</evidence>
<keyword evidence="4" id="KW-0804">Transcription</keyword>
<evidence type="ECO:0000313" key="6">
    <source>
        <dbReference type="EMBL" id="KAF5176313.1"/>
    </source>
</evidence>
<comment type="subcellular location">
    <subcellularLocation>
        <location evidence="1">Nucleus</location>
    </subcellularLocation>
</comment>
<name>A0A7J6UUN1_THATH</name>
<keyword evidence="2" id="KW-0805">Transcription regulation</keyword>
<evidence type="ECO:0000256" key="4">
    <source>
        <dbReference type="ARBA" id="ARBA00023163"/>
    </source>
</evidence>
<evidence type="ECO:0008006" key="8">
    <source>
        <dbReference type="Google" id="ProtNLM"/>
    </source>
</evidence>
<keyword evidence="5" id="KW-0539">Nucleus</keyword>
<evidence type="ECO:0000256" key="2">
    <source>
        <dbReference type="ARBA" id="ARBA00023015"/>
    </source>
</evidence>
<dbReference type="InterPro" id="IPR015300">
    <property type="entry name" value="DNA-bd_pseudobarrel_sf"/>
</dbReference>
<dbReference type="Proteomes" id="UP000554482">
    <property type="component" value="Unassembled WGS sequence"/>
</dbReference>